<proteinExistence type="inferred from homology"/>
<sequence length="302" mass="33670">MKIAIAGGTGLVGKALTNTLIKHGHEVYILTRNVKTNNSSSKITYVSWLNSGDYPEESLKNVDAFINLAGESINSGRWTEKRKERIKNSRIQATNEVIRIMTALPNKPKVLINASAIGFYGTSYSETFTEDSVTPGHDFLASTVKDWEKTARKAESLGVRTVLARFGIILDRNEGALPKLLIPYKLFAGGNLGTGEQWMSWIHIDDVVHGLIYCLQTNNMEGPVNFVSPQPLKMKEFGLTLGRVLQRPHWFPTPALPIKLALGEMSLLILEGQKVLPTKLHDYHFLFPTLEKALKNILQNET</sequence>
<dbReference type="STRING" id="1314751.GCA_001591425_04786"/>
<dbReference type="PANTHER" id="PTHR11092:SF0">
    <property type="entry name" value="EPIMERASE FAMILY PROTEIN SDR39U1"/>
    <property type="match status" value="1"/>
</dbReference>
<feature type="domain" description="DUF1731" evidence="3">
    <location>
        <begin position="253"/>
        <end position="297"/>
    </location>
</feature>
<name>A0A223KLM5_9BACI</name>
<dbReference type="SUPFAM" id="SSF51735">
    <property type="entry name" value="NAD(P)-binding Rossmann-fold domains"/>
    <property type="match status" value="1"/>
</dbReference>
<dbReference type="InterPro" id="IPR013549">
    <property type="entry name" value="DUF1731"/>
</dbReference>
<dbReference type="NCBIfam" id="TIGR01777">
    <property type="entry name" value="yfcH"/>
    <property type="match status" value="1"/>
</dbReference>
<dbReference type="CDD" id="cd05242">
    <property type="entry name" value="SDR_a8"/>
    <property type="match status" value="1"/>
</dbReference>
<dbReference type="Proteomes" id="UP000215224">
    <property type="component" value="Chromosome"/>
</dbReference>
<gene>
    <name evidence="4" type="ORF">BC6307_02695</name>
</gene>
<dbReference type="KEGG" id="bcoh:BC6307_02695"/>
<dbReference type="AlphaFoldDB" id="A0A223KLM5"/>
<evidence type="ECO:0000259" key="2">
    <source>
        <dbReference type="Pfam" id="PF01370"/>
    </source>
</evidence>
<comment type="similarity">
    <text evidence="1">Belongs to the NAD(P)-dependent epimerase/dehydratase family. SDR39U1 subfamily.</text>
</comment>
<evidence type="ECO:0000313" key="5">
    <source>
        <dbReference type="Proteomes" id="UP000215224"/>
    </source>
</evidence>
<accession>A0A223KLM5</accession>
<dbReference type="InterPro" id="IPR036291">
    <property type="entry name" value="NAD(P)-bd_dom_sf"/>
</dbReference>
<feature type="domain" description="NAD-dependent epimerase/dehydratase" evidence="2">
    <location>
        <begin position="3"/>
        <end position="219"/>
    </location>
</feature>
<dbReference type="EMBL" id="CP018866">
    <property type="protein sequence ID" value="AST90268.1"/>
    <property type="molecule type" value="Genomic_DNA"/>
</dbReference>
<dbReference type="InterPro" id="IPR010099">
    <property type="entry name" value="SDR39U1"/>
</dbReference>
<dbReference type="PANTHER" id="PTHR11092">
    <property type="entry name" value="SUGAR NUCLEOTIDE EPIMERASE RELATED"/>
    <property type="match status" value="1"/>
</dbReference>
<dbReference type="InterPro" id="IPR001509">
    <property type="entry name" value="Epimerase_deHydtase"/>
</dbReference>
<organism evidence="4 5">
    <name type="scientific">Sutcliffiella cohnii</name>
    <dbReference type="NCBI Taxonomy" id="33932"/>
    <lineage>
        <taxon>Bacteria</taxon>
        <taxon>Bacillati</taxon>
        <taxon>Bacillota</taxon>
        <taxon>Bacilli</taxon>
        <taxon>Bacillales</taxon>
        <taxon>Bacillaceae</taxon>
        <taxon>Sutcliffiella</taxon>
    </lineage>
</organism>
<dbReference type="Pfam" id="PF08338">
    <property type="entry name" value="DUF1731"/>
    <property type="match status" value="1"/>
</dbReference>
<evidence type="ECO:0000256" key="1">
    <source>
        <dbReference type="ARBA" id="ARBA00009353"/>
    </source>
</evidence>
<dbReference type="Gene3D" id="3.40.50.720">
    <property type="entry name" value="NAD(P)-binding Rossmann-like Domain"/>
    <property type="match status" value="1"/>
</dbReference>
<dbReference type="Pfam" id="PF01370">
    <property type="entry name" value="Epimerase"/>
    <property type="match status" value="1"/>
</dbReference>
<evidence type="ECO:0000259" key="3">
    <source>
        <dbReference type="Pfam" id="PF08338"/>
    </source>
</evidence>
<protein>
    <submittedName>
        <fullName evidence="4">TIGR01777 family protein</fullName>
    </submittedName>
</protein>
<dbReference type="RefSeq" id="WP_066421441.1">
    <property type="nucleotide sequence ID" value="NZ_CP018866.1"/>
</dbReference>
<evidence type="ECO:0000313" key="4">
    <source>
        <dbReference type="EMBL" id="AST90268.1"/>
    </source>
</evidence>
<keyword evidence="5" id="KW-1185">Reference proteome</keyword>
<reference evidence="4 5" key="1">
    <citation type="submission" date="2016-12" db="EMBL/GenBank/DDBJ databases">
        <title>The whole genome sequencing and assembly of Bacillus cohnii DSM 6307T strain.</title>
        <authorList>
            <person name="Lee Y.-J."/>
            <person name="Yi H."/>
            <person name="Bahn Y.-S."/>
            <person name="Kim J.F."/>
            <person name="Lee D.-W."/>
        </authorList>
    </citation>
    <scope>NUCLEOTIDE SEQUENCE [LARGE SCALE GENOMIC DNA]</scope>
    <source>
        <strain evidence="4 5">DSM 6307</strain>
    </source>
</reference>